<dbReference type="Gramene" id="OE9A071027T1">
    <property type="protein sequence ID" value="OE9A071027C1"/>
    <property type="gene ID" value="OE9A071027"/>
</dbReference>
<dbReference type="GO" id="GO:0003743">
    <property type="term" value="F:translation initiation factor activity"/>
    <property type="evidence" value="ECO:0007669"/>
    <property type="project" value="UniProtKB-KW"/>
</dbReference>
<keyword evidence="3" id="KW-1185">Reference proteome</keyword>
<dbReference type="InterPro" id="IPR010433">
    <property type="entry name" value="EIF-4B_pln"/>
</dbReference>
<organism evidence="2 3">
    <name type="scientific">Olea europaea subsp. europaea</name>
    <dbReference type="NCBI Taxonomy" id="158383"/>
    <lineage>
        <taxon>Eukaryota</taxon>
        <taxon>Viridiplantae</taxon>
        <taxon>Streptophyta</taxon>
        <taxon>Embryophyta</taxon>
        <taxon>Tracheophyta</taxon>
        <taxon>Spermatophyta</taxon>
        <taxon>Magnoliopsida</taxon>
        <taxon>eudicotyledons</taxon>
        <taxon>Gunneridae</taxon>
        <taxon>Pentapetalae</taxon>
        <taxon>asterids</taxon>
        <taxon>lamiids</taxon>
        <taxon>Lamiales</taxon>
        <taxon>Oleaceae</taxon>
        <taxon>Oleeae</taxon>
        <taxon>Olea</taxon>
    </lineage>
</organism>
<protein>
    <submittedName>
        <fullName evidence="2">Eukaryotic translation initiation factor 4B3-like</fullName>
    </submittedName>
</protein>
<reference evidence="2 3" key="1">
    <citation type="submission" date="2019-12" db="EMBL/GenBank/DDBJ databases">
        <authorList>
            <person name="Alioto T."/>
            <person name="Alioto T."/>
            <person name="Gomez Garrido J."/>
        </authorList>
    </citation>
    <scope>NUCLEOTIDE SEQUENCE [LARGE SCALE GENOMIC DNA]</scope>
</reference>
<accession>A0A8S0TRX7</accession>
<keyword evidence="2" id="KW-0648">Protein biosynthesis</keyword>
<comment type="caution">
    <text evidence="2">The sequence shown here is derived from an EMBL/GenBank/DDBJ whole genome shotgun (WGS) entry which is preliminary data.</text>
</comment>
<name>A0A8S0TRX7_OLEEU</name>
<proteinExistence type="predicted"/>
<dbReference type="AlphaFoldDB" id="A0A8S0TRX7"/>
<gene>
    <name evidence="2" type="ORF">OLEA9_A071027</name>
</gene>
<evidence type="ECO:0000313" key="3">
    <source>
        <dbReference type="Proteomes" id="UP000594638"/>
    </source>
</evidence>
<dbReference type="Pfam" id="PF06273">
    <property type="entry name" value="eIF-4B"/>
    <property type="match status" value="1"/>
</dbReference>
<feature type="compositionally biased region" description="Basic and acidic residues" evidence="1">
    <location>
        <begin position="35"/>
        <end position="44"/>
    </location>
</feature>
<dbReference type="EMBL" id="CACTIH010007291">
    <property type="protein sequence ID" value="CAA3008159.1"/>
    <property type="molecule type" value="Genomic_DNA"/>
</dbReference>
<evidence type="ECO:0000256" key="1">
    <source>
        <dbReference type="SAM" id="MobiDB-lite"/>
    </source>
</evidence>
<feature type="compositionally biased region" description="Basic and acidic residues" evidence="1">
    <location>
        <begin position="1"/>
        <end position="23"/>
    </location>
</feature>
<sequence length="70" mass="8013">MGEEKRGGEQWDWWQAEKGENGVKSKGNNPFGEARPSEDVFKEKEQDWKEIEEKLETTKIKEVGTGSPDS</sequence>
<keyword evidence="2" id="KW-0396">Initiation factor</keyword>
<feature type="region of interest" description="Disordered" evidence="1">
    <location>
        <begin position="1"/>
        <end position="44"/>
    </location>
</feature>
<evidence type="ECO:0000313" key="2">
    <source>
        <dbReference type="EMBL" id="CAA3008159.1"/>
    </source>
</evidence>
<dbReference type="Proteomes" id="UP000594638">
    <property type="component" value="Unassembled WGS sequence"/>
</dbReference>
<dbReference type="OrthoDB" id="48651at2759"/>